<evidence type="ECO:0000256" key="3">
    <source>
        <dbReference type="ARBA" id="ARBA00005041"/>
    </source>
</evidence>
<dbReference type="InterPro" id="IPR002773">
    <property type="entry name" value="Deoxyhypusine_synthase"/>
</dbReference>
<evidence type="ECO:0000256" key="6">
    <source>
        <dbReference type="ARBA" id="ARBA00022679"/>
    </source>
</evidence>
<evidence type="ECO:0000256" key="7">
    <source>
        <dbReference type="ARBA" id="ARBA00023027"/>
    </source>
</evidence>
<dbReference type="InterPro" id="IPR036982">
    <property type="entry name" value="Deoxyhypusine_synthase_sf"/>
</dbReference>
<dbReference type="SUPFAM" id="SSF52467">
    <property type="entry name" value="DHS-like NAD/FAD-binding domain"/>
    <property type="match status" value="1"/>
</dbReference>
<reference evidence="10" key="1">
    <citation type="submission" date="2011-02" db="EMBL/GenBank/DDBJ databases">
        <title>The Genome Sequence of Capsaspora owczarzaki ATCC 30864.</title>
        <authorList>
            <person name="Russ C."/>
            <person name="Cuomo C."/>
            <person name="Burger G."/>
            <person name="Gray M.W."/>
            <person name="Holland P.W.H."/>
            <person name="King N."/>
            <person name="Lang F.B.F."/>
            <person name="Roger A.J."/>
            <person name="Ruiz-Trillo I."/>
            <person name="Young S.K."/>
            <person name="Zeng Q."/>
            <person name="Gargeya S."/>
            <person name="Alvarado L."/>
            <person name="Berlin A."/>
            <person name="Chapman S.B."/>
            <person name="Chen Z."/>
            <person name="Freedman E."/>
            <person name="Gellesch M."/>
            <person name="Goldberg J."/>
            <person name="Griggs A."/>
            <person name="Gujja S."/>
            <person name="Heilman E."/>
            <person name="Heiman D."/>
            <person name="Howarth C."/>
            <person name="Mehta T."/>
            <person name="Neiman D."/>
            <person name="Pearson M."/>
            <person name="Roberts A."/>
            <person name="Saif S."/>
            <person name="Shea T."/>
            <person name="Shenoy N."/>
            <person name="Sisk P."/>
            <person name="Stolte C."/>
            <person name="Sykes S."/>
            <person name="White J."/>
            <person name="Yandava C."/>
            <person name="Haas B."/>
            <person name="Nusbaum C."/>
            <person name="Birren B."/>
        </authorList>
    </citation>
    <scope>NUCLEOTIDE SEQUENCE</scope>
    <source>
        <strain evidence="10">ATCC 30864</strain>
    </source>
</reference>
<accession>A0A0D2WNS7</accession>
<dbReference type="GO" id="GO:0005737">
    <property type="term" value="C:cytoplasm"/>
    <property type="evidence" value="ECO:0007669"/>
    <property type="project" value="TreeGrafter"/>
</dbReference>
<dbReference type="OrthoDB" id="294378at2759"/>
<dbReference type="PANTHER" id="PTHR11703:SF0">
    <property type="entry name" value="DEOXYHYPUSINE SYNTHASE"/>
    <property type="match status" value="1"/>
</dbReference>
<dbReference type="NCBIfam" id="TIGR00321">
    <property type="entry name" value="dhys"/>
    <property type="match status" value="1"/>
</dbReference>
<dbReference type="Pfam" id="PF01916">
    <property type="entry name" value="DS"/>
    <property type="match status" value="1"/>
</dbReference>
<dbReference type="EMBL" id="KE346364">
    <property type="protein sequence ID" value="KJE92890.1"/>
    <property type="molecule type" value="Genomic_DNA"/>
</dbReference>
<evidence type="ECO:0000256" key="4">
    <source>
        <dbReference type="ARBA" id="ARBA00009892"/>
    </source>
</evidence>
<sequence length="352" mass="38426">MAAVPKLSQEAVLVTSTPMPADTPIIKGYDFNQGIDYEALLKSYKYLGFQGTSLGQAIDEVNRMLNWRLSDEPVLETDDEDFAHPGTALPGQVAGYSLATTSNLISLVDCIVTTAGGIEEDFIKCLGPTYLGEFSLKGADLRMRGLNRTGNLLVPNDNYCKFEDWLMPILDTMLAEQKTNGTVWTPSTIIHRLGKEINNEESVYYWAYKNNIPVFCPALTDGSLGDMIYFHSFKNPGLIVDIAADIAKINNMAVFAKKTGMVILGGGVVKHHICNANLMRNGADFSVYINTGQEFDGSDGGARPDEAVSWGKIKLTANPVKVYADATIAFPLLVGETFARKVFADKAKANQQ</sequence>
<organism evidence="9 10">
    <name type="scientific">Capsaspora owczarzaki (strain ATCC 30864)</name>
    <dbReference type="NCBI Taxonomy" id="595528"/>
    <lineage>
        <taxon>Eukaryota</taxon>
        <taxon>Filasterea</taxon>
        <taxon>Capsaspora</taxon>
    </lineage>
</organism>
<dbReference type="FunCoup" id="A0A0D2WNS7">
    <property type="interactions" value="490"/>
</dbReference>
<name>A0A0D2WNS7_CAPO3</name>
<comment type="cofactor">
    <cofactor evidence="2">
        <name>NAD(+)</name>
        <dbReference type="ChEBI" id="CHEBI:57540"/>
    </cofactor>
</comment>
<dbReference type="GO" id="GO:0034038">
    <property type="term" value="F:deoxyhypusine synthase activity"/>
    <property type="evidence" value="ECO:0007669"/>
    <property type="project" value="UniProtKB-EC"/>
</dbReference>
<dbReference type="Gene3D" id="3.40.910.10">
    <property type="entry name" value="Deoxyhypusine synthase"/>
    <property type="match status" value="1"/>
</dbReference>
<keyword evidence="7" id="KW-0520">NAD</keyword>
<evidence type="ECO:0000313" key="10">
    <source>
        <dbReference type="Proteomes" id="UP000008743"/>
    </source>
</evidence>
<dbReference type="eggNOG" id="KOG2924">
    <property type="taxonomic scope" value="Eukaryota"/>
</dbReference>
<evidence type="ECO:0000256" key="8">
    <source>
        <dbReference type="ARBA" id="ARBA00023256"/>
    </source>
</evidence>
<dbReference type="PhylomeDB" id="A0A0D2WNS7"/>
<keyword evidence="6" id="KW-0808">Transferase</keyword>
<evidence type="ECO:0000256" key="2">
    <source>
        <dbReference type="ARBA" id="ARBA00001911"/>
    </source>
</evidence>
<dbReference type="InParanoid" id="A0A0D2WNS7"/>
<evidence type="ECO:0000256" key="5">
    <source>
        <dbReference type="ARBA" id="ARBA00012683"/>
    </source>
</evidence>
<comment type="catalytic activity">
    <reaction evidence="1">
        <text>[eIF5A protein]-L-lysine + spermidine = [eIF5A protein]-deoxyhypusine + propane-1,3-diamine</text>
        <dbReference type="Rhea" id="RHEA:33299"/>
        <dbReference type="Rhea" id="RHEA-COMP:10143"/>
        <dbReference type="Rhea" id="RHEA-COMP:10144"/>
        <dbReference type="ChEBI" id="CHEBI:29969"/>
        <dbReference type="ChEBI" id="CHEBI:57484"/>
        <dbReference type="ChEBI" id="CHEBI:57834"/>
        <dbReference type="ChEBI" id="CHEBI:82657"/>
        <dbReference type="EC" id="2.5.1.46"/>
    </reaction>
</comment>
<evidence type="ECO:0000313" key="9">
    <source>
        <dbReference type="EMBL" id="KJE92890.1"/>
    </source>
</evidence>
<dbReference type="EC" id="2.5.1.46" evidence="5"/>
<dbReference type="InterPro" id="IPR029035">
    <property type="entry name" value="DHS-like_NAD/FAD-binding_dom"/>
</dbReference>
<protein>
    <recommendedName>
        <fullName evidence="5">deoxyhypusine synthase</fullName>
        <ecNumber evidence="5">2.5.1.46</ecNumber>
    </recommendedName>
</protein>
<dbReference type="AlphaFoldDB" id="A0A0D2WNS7"/>
<proteinExistence type="inferred from homology"/>
<comment type="similarity">
    <text evidence="4">Belongs to the deoxyhypusine synthase family.</text>
</comment>
<keyword evidence="10" id="KW-1185">Reference proteome</keyword>
<evidence type="ECO:0000256" key="1">
    <source>
        <dbReference type="ARBA" id="ARBA00000952"/>
    </source>
</evidence>
<dbReference type="STRING" id="595528.A0A0D2WNS7"/>
<dbReference type="Proteomes" id="UP000008743">
    <property type="component" value="Unassembled WGS sequence"/>
</dbReference>
<dbReference type="FunFam" id="3.40.910.10:FF:000001">
    <property type="entry name" value="Probable deoxyhypusine synthase"/>
    <property type="match status" value="1"/>
</dbReference>
<comment type="pathway">
    <text evidence="3">Protein modification; eIF5A hypusination.</text>
</comment>
<dbReference type="PANTHER" id="PTHR11703">
    <property type="entry name" value="DEOXYHYPUSINE SYNTHASE"/>
    <property type="match status" value="1"/>
</dbReference>
<gene>
    <name evidence="9" type="ORF">CAOG_003778</name>
</gene>
<keyword evidence="8" id="KW-0386">Hypusine biosynthesis</keyword>